<evidence type="ECO:0000313" key="2">
    <source>
        <dbReference type="Proteomes" id="UP000622547"/>
    </source>
</evidence>
<dbReference type="Proteomes" id="UP000622547">
    <property type="component" value="Unassembled WGS sequence"/>
</dbReference>
<keyword evidence="2" id="KW-1185">Reference proteome</keyword>
<proteinExistence type="predicted"/>
<protein>
    <submittedName>
        <fullName evidence="1">Uncharacterized protein</fullName>
    </submittedName>
</protein>
<dbReference type="EMBL" id="BOOP01000013">
    <property type="protein sequence ID" value="GII38156.1"/>
    <property type="molecule type" value="Genomic_DNA"/>
</dbReference>
<comment type="caution">
    <text evidence="1">The sequence shown here is derived from an EMBL/GenBank/DDBJ whole genome shotgun (WGS) entry which is preliminary data.</text>
</comment>
<organism evidence="1 2">
    <name type="scientific">Planotetraspora phitsanulokensis</name>
    <dbReference type="NCBI Taxonomy" id="575192"/>
    <lineage>
        <taxon>Bacteria</taxon>
        <taxon>Bacillati</taxon>
        <taxon>Actinomycetota</taxon>
        <taxon>Actinomycetes</taxon>
        <taxon>Streptosporangiales</taxon>
        <taxon>Streptosporangiaceae</taxon>
        <taxon>Planotetraspora</taxon>
    </lineage>
</organism>
<evidence type="ECO:0000313" key="1">
    <source>
        <dbReference type="EMBL" id="GII38156.1"/>
    </source>
</evidence>
<accession>A0A8J3U4P6</accession>
<dbReference type="AlphaFoldDB" id="A0A8J3U4P6"/>
<gene>
    <name evidence="1" type="ORF">Pph01_31590</name>
</gene>
<name>A0A8J3U4P6_9ACTN</name>
<reference evidence="1 2" key="1">
    <citation type="submission" date="2021-01" db="EMBL/GenBank/DDBJ databases">
        <title>Whole genome shotgun sequence of Planotetraspora phitsanulokensis NBRC 104273.</title>
        <authorList>
            <person name="Komaki H."/>
            <person name="Tamura T."/>
        </authorList>
    </citation>
    <scope>NUCLEOTIDE SEQUENCE [LARGE SCALE GENOMIC DNA]</scope>
    <source>
        <strain evidence="1 2">NBRC 104273</strain>
    </source>
</reference>
<sequence length="90" mass="9669">MQGPQGRALSRIHTPGLRLSSLLCSVFVGLSWHHARMLPHNGEETVDADDRLAALRAQTDGIIGVGGAALEQGVTLHRYAIRNELEAGQC</sequence>